<sequence>MATDFEALPIEERLISNLKERGISAPTDIQARAIPVIAAGKDVIAQSQTGTGKTLAYLLPVLQKLDASARHVQAVVLVPTRELGMQILQEIEKLIEGTELTAQPLIGGAALARQVDRLRQKPSIVVGTPGRIMELIKLRKLTMHYVRTIVVDEVDQMFDLGSAKEVESILGSALRDRQILFFSATVTEAIRRTAGRWMNEPEEIDVKPEQRTAETLEHLYFVTEPRDKIDMLRRLVRHYNPRSAIVFINETEGVAEVLAKIRYVGLTIEGLYGDAGKQDRARVMNGFREGRFQLLLATDVAARGLDIPEVTHVINLDLPMDADHYVHRAGRTGRMGRQGTVLSLAANRERSLIEKFAKTLGIPIEEKEMYSGEVVSPEENRSVRAGRQRVEKAGAGESVRTNGAAGTGAASSGKTAEAGAERRERPAFGAGGLPERPGAGGGRGSSGAGVQPAAGGGRLSSKDWRSVAAGGTEERQALQPEARKPAGAGKGRERDRERDRKNKGAPKWLKDKPAKDR</sequence>
<name>A0AA96LIS7_9BACL</name>
<evidence type="ECO:0000259" key="9">
    <source>
        <dbReference type="PROSITE" id="PS51195"/>
    </source>
</evidence>
<dbReference type="PANTHER" id="PTHR47963">
    <property type="entry name" value="DEAD-BOX ATP-DEPENDENT RNA HELICASE 47, MITOCHONDRIAL"/>
    <property type="match status" value="1"/>
</dbReference>
<dbReference type="GO" id="GO:0003724">
    <property type="term" value="F:RNA helicase activity"/>
    <property type="evidence" value="ECO:0007669"/>
    <property type="project" value="InterPro"/>
</dbReference>
<dbReference type="InterPro" id="IPR050547">
    <property type="entry name" value="DEAD_box_RNA_helicases"/>
</dbReference>
<dbReference type="RefSeq" id="WP_315606545.1">
    <property type="nucleotide sequence ID" value="NZ_CP130318.1"/>
</dbReference>
<feature type="short sequence motif" description="Q motif" evidence="5">
    <location>
        <begin position="3"/>
        <end position="31"/>
    </location>
</feature>
<feature type="domain" description="Helicase C-terminal" evidence="8">
    <location>
        <begin position="215"/>
        <end position="375"/>
    </location>
</feature>
<dbReference type="InterPro" id="IPR011545">
    <property type="entry name" value="DEAD/DEAH_box_helicase_dom"/>
</dbReference>
<dbReference type="EMBL" id="CP130318">
    <property type="protein sequence ID" value="WNQ12766.1"/>
    <property type="molecule type" value="Genomic_DNA"/>
</dbReference>
<organism evidence="10 11">
    <name type="scientific">Paenibacillus aurantius</name>
    <dbReference type="NCBI Taxonomy" id="2918900"/>
    <lineage>
        <taxon>Bacteria</taxon>
        <taxon>Bacillati</taxon>
        <taxon>Bacillota</taxon>
        <taxon>Bacilli</taxon>
        <taxon>Bacillales</taxon>
        <taxon>Paenibacillaceae</taxon>
        <taxon>Paenibacillus</taxon>
    </lineage>
</organism>
<dbReference type="SUPFAM" id="SSF52540">
    <property type="entry name" value="P-loop containing nucleoside triphosphate hydrolases"/>
    <property type="match status" value="1"/>
</dbReference>
<evidence type="ECO:0000256" key="4">
    <source>
        <dbReference type="ARBA" id="ARBA00022840"/>
    </source>
</evidence>
<proteinExistence type="predicted"/>
<dbReference type="InterPro" id="IPR044742">
    <property type="entry name" value="DEAD/DEAH_RhlB"/>
</dbReference>
<keyword evidence="2 10" id="KW-0378">Hydrolase</keyword>
<dbReference type="InterPro" id="IPR027417">
    <property type="entry name" value="P-loop_NTPase"/>
</dbReference>
<evidence type="ECO:0000259" key="8">
    <source>
        <dbReference type="PROSITE" id="PS51194"/>
    </source>
</evidence>
<reference evidence="10 11" key="1">
    <citation type="submission" date="2022-02" db="EMBL/GenBank/DDBJ databases">
        <title>Paenibacillus sp. MBLB1776 Whole Genome Shotgun Sequencing.</title>
        <authorList>
            <person name="Hwang C.Y."/>
            <person name="Cho E.-S."/>
            <person name="Seo M.-J."/>
        </authorList>
    </citation>
    <scope>NUCLEOTIDE SEQUENCE [LARGE SCALE GENOMIC DNA]</scope>
    <source>
        <strain evidence="10 11">MBLB1776</strain>
    </source>
</reference>
<dbReference type="SMART" id="SM00487">
    <property type="entry name" value="DEXDc"/>
    <property type="match status" value="1"/>
</dbReference>
<feature type="compositionally biased region" description="Basic and acidic residues" evidence="6">
    <location>
        <begin position="378"/>
        <end position="394"/>
    </location>
</feature>
<dbReference type="Pfam" id="PF00270">
    <property type="entry name" value="DEAD"/>
    <property type="match status" value="1"/>
</dbReference>
<dbReference type="GO" id="GO:0016787">
    <property type="term" value="F:hydrolase activity"/>
    <property type="evidence" value="ECO:0007669"/>
    <property type="project" value="UniProtKB-KW"/>
</dbReference>
<dbReference type="GO" id="GO:0033592">
    <property type="term" value="F:RNA strand annealing activity"/>
    <property type="evidence" value="ECO:0007669"/>
    <property type="project" value="TreeGrafter"/>
</dbReference>
<dbReference type="InterPro" id="IPR014001">
    <property type="entry name" value="Helicase_ATP-bd"/>
</dbReference>
<dbReference type="PANTHER" id="PTHR47963:SF7">
    <property type="entry name" value="ATP-DEPENDENT RNA HELICASE YFML-RELATED"/>
    <property type="match status" value="1"/>
</dbReference>
<dbReference type="Gene3D" id="3.40.50.300">
    <property type="entry name" value="P-loop containing nucleotide triphosphate hydrolases"/>
    <property type="match status" value="2"/>
</dbReference>
<dbReference type="Pfam" id="PF00271">
    <property type="entry name" value="Helicase_C"/>
    <property type="match status" value="1"/>
</dbReference>
<feature type="compositionally biased region" description="Gly residues" evidence="6">
    <location>
        <begin position="438"/>
        <end position="447"/>
    </location>
</feature>
<dbReference type="GO" id="GO:0009409">
    <property type="term" value="P:response to cold"/>
    <property type="evidence" value="ECO:0007669"/>
    <property type="project" value="TreeGrafter"/>
</dbReference>
<dbReference type="EC" id="3.6.4.-" evidence="10"/>
<evidence type="ECO:0000313" key="10">
    <source>
        <dbReference type="EMBL" id="WNQ12766.1"/>
    </source>
</evidence>
<feature type="domain" description="Helicase ATP-binding" evidence="7">
    <location>
        <begin position="34"/>
        <end position="204"/>
    </location>
</feature>
<dbReference type="InterPro" id="IPR001650">
    <property type="entry name" value="Helicase_C-like"/>
</dbReference>
<dbReference type="PROSITE" id="PS51194">
    <property type="entry name" value="HELICASE_CTER"/>
    <property type="match status" value="1"/>
</dbReference>
<dbReference type="GO" id="GO:0005524">
    <property type="term" value="F:ATP binding"/>
    <property type="evidence" value="ECO:0007669"/>
    <property type="project" value="UniProtKB-KW"/>
</dbReference>
<evidence type="ECO:0000313" key="11">
    <source>
        <dbReference type="Proteomes" id="UP001305702"/>
    </source>
</evidence>
<feature type="domain" description="DEAD-box RNA helicase Q" evidence="9">
    <location>
        <begin position="3"/>
        <end position="31"/>
    </location>
</feature>
<keyword evidence="4" id="KW-0067">ATP-binding</keyword>
<evidence type="ECO:0000256" key="5">
    <source>
        <dbReference type="PROSITE-ProRule" id="PRU00552"/>
    </source>
</evidence>
<dbReference type="InterPro" id="IPR014014">
    <property type="entry name" value="RNA_helicase_DEAD_Q_motif"/>
</dbReference>
<protein>
    <submittedName>
        <fullName evidence="10">DEAD/DEAH box helicase</fullName>
        <ecNumber evidence="10">3.6.4.-</ecNumber>
    </submittedName>
</protein>
<keyword evidence="3 10" id="KW-0347">Helicase</keyword>
<evidence type="ECO:0000256" key="3">
    <source>
        <dbReference type="ARBA" id="ARBA00022806"/>
    </source>
</evidence>
<dbReference type="KEGG" id="paun:MJA45_06960"/>
<feature type="region of interest" description="Disordered" evidence="6">
    <location>
        <begin position="373"/>
        <end position="517"/>
    </location>
</feature>
<evidence type="ECO:0000256" key="6">
    <source>
        <dbReference type="SAM" id="MobiDB-lite"/>
    </source>
</evidence>
<feature type="compositionally biased region" description="Basic and acidic residues" evidence="6">
    <location>
        <begin position="472"/>
        <end position="517"/>
    </location>
</feature>
<dbReference type="SMART" id="SM00490">
    <property type="entry name" value="HELICc"/>
    <property type="match status" value="1"/>
</dbReference>
<dbReference type="PROSITE" id="PS51195">
    <property type="entry name" value="Q_MOTIF"/>
    <property type="match status" value="1"/>
</dbReference>
<dbReference type="GO" id="GO:0005829">
    <property type="term" value="C:cytosol"/>
    <property type="evidence" value="ECO:0007669"/>
    <property type="project" value="TreeGrafter"/>
</dbReference>
<evidence type="ECO:0000256" key="1">
    <source>
        <dbReference type="ARBA" id="ARBA00022741"/>
    </source>
</evidence>
<gene>
    <name evidence="10" type="ORF">MJA45_06960</name>
</gene>
<keyword evidence="11" id="KW-1185">Reference proteome</keyword>
<dbReference type="CDD" id="cd00268">
    <property type="entry name" value="DEADc"/>
    <property type="match status" value="1"/>
</dbReference>
<dbReference type="PROSITE" id="PS51192">
    <property type="entry name" value="HELICASE_ATP_BIND_1"/>
    <property type="match status" value="1"/>
</dbReference>
<keyword evidence="1" id="KW-0547">Nucleotide-binding</keyword>
<dbReference type="CDD" id="cd18787">
    <property type="entry name" value="SF2_C_DEAD"/>
    <property type="match status" value="1"/>
</dbReference>
<accession>A0AA96LIS7</accession>
<dbReference type="AlphaFoldDB" id="A0AA96LIS7"/>
<feature type="compositionally biased region" description="Low complexity" evidence="6">
    <location>
        <begin position="403"/>
        <end position="418"/>
    </location>
</feature>
<dbReference type="GO" id="GO:0005840">
    <property type="term" value="C:ribosome"/>
    <property type="evidence" value="ECO:0007669"/>
    <property type="project" value="TreeGrafter"/>
</dbReference>
<dbReference type="Proteomes" id="UP001305702">
    <property type="component" value="Chromosome"/>
</dbReference>
<evidence type="ECO:0000259" key="7">
    <source>
        <dbReference type="PROSITE" id="PS51192"/>
    </source>
</evidence>
<evidence type="ECO:0000256" key="2">
    <source>
        <dbReference type="ARBA" id="ARBA00022801"/>
    </source>
</evidence>